<evidence type="ECO:0000313" key="4">
    <source>
        <dbReference type="EMBL" id="MCI21069.1"/>
    </source>
</evidence>
<sequence length="65" mass="7466">MMKIDENINGYVQRIPNERLRNELGAVEELSEEKIDATVKKFLYDFKGNALEANGWGMMLPAYSI</sequence>
<comment type="similarity">
    <text evidence="1">Belongs to the short-chain dehydrogenases/reductases (SDR) family.</text>
</comment>
<evidence type="ECO:0000313" key="5">
    <source>
        <dbReference type="Proteomes" id="UP000265520"/>
    </source>
</evidence>
<accession>A0A392QB15</accession>
<dbReference type="GO" id="GO:0016020">
    <property type="term" value="C:membrane"/>
    <property type="evidence" value="ECO:0007669"/>
    <property type="project" value="TreeGrafter"/>
</dbReference>
<organism evidence="4 5">
    <name type="scientific">Trifolium medium</name>
    <dbReference type="NCBI Taxonomy" id="97028"/>
    <lineage>
        <taxon>Eukaryota</taxon>
        <taxon>Viridiplantae</taxon>
        <taxon>Streptophyta</taxon>
        <taxon>Embryophyta</taxon>
        <taxon>Tracheophyta</taxon>
        <taxon>Spermatophyta</taxon>
        <taxon>Magnoliopsida</taxon>
        <taxon>eudicotyledons</taxon>
        <taxon>Gunneridae</taxon>
        <taxon>Pentapetalae</taxon>
        <taxon>rosids</taxon>
        <taxon>fabids</taxon>
        <taxon>Fabales</taxon>
        <taxon>Fabaceae</taxon>
        <taxon>Papilionoideae</taxon>
        <taxon>50 kb inversion clade</taxon>
        <taxon>NPAAA clade</taxon>
        <taxon>Hologalegina</taxon>
        <taxon>IRL clade</taxon>
        <taxon>Trifolieae</taxon>
        <taxon>Trifolium</taxon>
    </lineage>
</organism>
<evidence type="ECO:0000256" key="3">
    <source>
        <dbReference type="ARBA" id="ARBA00023002"/>
    </source>
</evidence>
<protein>
    <submittedName>
        <fullName evidence="4">Short-chain dehydrogenase reductase 2b-like</fullName>
    </submittedName>
</protein>
<name>A0A392QB15_9FABA</name>
<dbReference type="GO" id="GO:0016491">
    <property type="term" value="F:oxidoreductase activity"/>
    <property type="evidence" value="ECO:0007669"/>
    <property type="project" value="UniProtKB-KW"/>
</dbReference>
<proteinExistence type="inferred from homology"/>
<keyword evidence="3" id="KW-0560">Oxidoreductase</keyword>
<keyword evidence="5" id="KW-1185">Reference proteome</keyword>
<evidence type="ECO:0000256" key="2">
    <source>
        <dbReference type="ARBA" id="ARBA00022857"/>
    </source>
</evidence>
<dbReference type="Proteomes" id="UP000265520">
    <property type="component" value="Unassembled WGS sequence"/>
</dbReference>
<dbReference type="PANTHER" id="PTHR43490">
    <property type="entry name" value="(+)-NEOMENTHOL DEHYDROGENASE"/>
    <property type="match status" value="1"/>
</dbReference>
<comment type="caution">
    <text evidence="4">The sequence shown here is derived from an EMBL/GenBank/DDBJ whole genome shotgun (WGS) entry which is preliminary data.</text>
</comment>
<keyword evidence="2" id="KW-0521">NADP</keyword>
<evidence type="ECO:0000256" key="1">
    <source>
        <dbReference type="ARBA" id="ARBA00006484"/>
    </source>
</evidence>
<dbReference type="AlphaFoldDB" id="A0A392QB15"/>
<dbReference type="EMBL" id="LXQA010123121">
    <property type="protein sequence ID" value="MCI21069.1"/>
    <property type="molecule type" value="Genomic_DNA"/>
</dbReference>
<feature type="non-terminal residue" evidence="4">
    <location>
        <position position="65"/>
    </location>
</feature>
<dbReference type="Gene3D" id="3.40.50.720">
    <property type="entry name" value="NAD(P)-binding Rossmann-like Domain"/>
    <property type="match status" value="1"/>
</dbReference>
<reference evidence="4 5" key="1">
    <citation type="journal article" date="2018" name="Front. Plant Sci.">
        <title>Red Clover (Trifolium pratense) and Zigzag Clover (T. medium) - A Picture of Genomic Similarities and Differences.</title>
        <authorList>
            <person name="Dluhosova J."/>
            <person name="Istvanek J."/>
            <person name="Nedelnik J."/>
            <person name="Repkova J."/>
        </authorList>
    </citation>
    <scope>NUCLEOTIDE SEQUENCE [LARGE SCALE GENOMIC DNA]</scope>
    <source>
        <strain evidence="5">cv. 10/8</strain>
        <tissue evidence="4">Leaf</tissue>
    </source>
</reference>
<dbReference type="PANTHER" id="PTHR43490:SF73">
    <property type="entry name" value="OS07G0685800 PROTEIN"/>
    <property type="match status" value="1"/>
</dbReference>